<evidence type="ECO:0000313" key="1">
    <source>
        <dbReference type="EMBL" id="MCI86133.1"/>
    </source>
</evidence>
<evidence type="ECO:0000313" key="2">
    <source>
        <dbReference type="Proteomes" id="UP000265520"/>
    </source>
</evidence>
<feature type="non-terminal residue" evidence="1">
    <location>
        <position position="33"/>
    </location>
</feature>
<dbReference type="EMBL" id="LXQA011132493">
    <property type="protein sequence ID" value="MCI86133.1"/>
    <property type="molecule type" value="Genomic_DNA"/>
</dbReference>
<dbReference type="AlphaFoldDB" id="A0A392VF95"/>
<proteinExistence type="predicted"/>
<protein>
    <submittedName>
        <fullName evidence="1">Uncharacterized protein</fullName>
    </submittedName>
</protein>
<keyword evidence="2" id="KW-1185">Reference proteome</keyword>
<sequence>MMFFRINKGMGLDLGLVRPNFEAEPGLVLRMSP</sequence>
<accession>A0A392VF95</accession>
<organism evidence="1 2">
    <name type="scientific">Trifolium medium</name>
    <dbReference type="NCBI Taxonomy" id="97028"/>
    <lineage>
        <taxon>Eukaryota</taxon>
        <taxon>Viridiplantae</taxon>
        <taxon>Streptophyta</taxon>
        <taxon>Embryophyta</taxon>
        <taxon>Tracheophyta</taxon>
        <taxon>Spermatophyta</taxon>
        <taxon>Magnoliopsida</taxon>
        <taxon>eudicotyledons</taxon>
        <taxon>Gunneridae</taxon>
        <taxon>Pentapetalae</taxon>
        <taxon>rosids</taxon>
        <taxon>fabids</taxon>
        <taxon>Fabales</taxon>
        <taxon>Fabaceae</taxon>
        <taxon>Papilionoideae</taxon>
        <taxon>50 kb inversion clade</taxon>
        <taxon>NPAAA clade</taxon>
        <taxon>Hologalegina</taxon>
        <taxon>IRL clade</taxon>
        <taxon>Trifolieae</taxon>
        <taxon>Trifolium</taxon>
    </lineage>
</organism>
<reference evidence="1 2" key="1">
    <citation type="journal article" date="2018" name="Front. Plant Sci.">
        <title>Red Clover (Trifolium pratense) and Zigzag Clover (T. medium) - A Picture of Genomic Similarities and Differences.</title>
        <authorList>
            <person name="Dluhosova J."/>
            <person name="Istvanek J."/>
            <person name="Nedelnik J."/>
            <person name="Repkova J."/>
        </authorList>
    </citation>
    <scope>NUCLEOTIDE SEQUENCE [LARGE SCALE GENOMIC DNA]</scope>
    <source>
        <strain evidence="2">cv. 10/8</strain>
        <tissue evidence="1">Leaf</tissue>
    </source>
</reference>
<comment type="caution">
    <text evidence="1">The sequence shown here is derived from an EMBL/GenBank/DDBJ whole genome shotgun (WGS) entry which is preliminary data.</text>
</comment>
<dbReference type="Proteomes" id="UP000265520">
    <property type="component" value="Unassembled WGS sequence"/>
</dbReference>
<name>A0A392VF95_9FABA</name>